<dbReference type="Pfam" id="PF00013">
    <property type="entry name" value="KH_1"/>
    <property type="match status" value="2"/>
</dbReference>
<dbReference type="GO" id="GO:0098793">
    <property type="term" value="C:presynapse"/>
    <property type="evidence" value="ECO:0007669"/>
    <property type="project" value="GOC"/>
</dbReference>
<proteinExistence type="predicted"/>
<dbReference type="Gene3D" id="2.30.30.140">
    <property type="match status" value="2"/>
</dbReference>
<dbReference type="InterPro" id="IPR004088">
    <property type="entry name" value="KH_dom_type_1"/>
</dbReference>
<reference evidence="4" key="1">
    <citation type="submission" date="2013-11" db="EMBL/GenBank/DDBJ databases">
        <authorList>
            <person name="Sternberg P."/>
            <person name="Dillman A."/>
            <person name="Macchietto M."/>
        </authorList>
    </citation>
    <scope>NUCLEOTIDE SEQUENCE</scope>
    <source>
        <strain evidence="4">ALL</strain>
    </source>
</reference>
<dbReference type="GO" id="GO:0048513">
    <property type="term" value="P:animal organ development"/>
    <property type="evidence" value="ECO:0007669"/>
    <property type="project" value="TreeGrafter"/>
</dbReference>
<keyword evidence="1" id="KW-0694">RNA-binding</keyword>
<feature type="compositionally biased region" description="Low complexity" evidence="2">
    <location>
        <begin position="475"/>
        <end position="484"/>
    </location>
</feature>
<dbReference type="GO" id="GO:0005634">
    <property type="term" value="C:nucleus"/>
    <property type="evidence" value="ECO:0007669"/>
    <property type="project" value="TreeGrafter"/>
</dbReference>
<feature type="compositionally biased region" description="Basic and acidic residues" evidence="2">
    <location>
        <begin position="393"/>
        <end position="415"/>
    </location>
</feature>
<dbReference type="AlphaFoldDB" id="A0A4U5NDR7"/>
<dbReference type="CDD" id="cd22426">
    <property type="entry name" value="KH_I_FMR1_FXR_rpt2"/>
    <property type="match status" value="1"/>
</dbReference>
<evidence type="ECO:0000256" key="2">
    <source>
        <dbReference type="SAM" id="MobiDB-lite"/>
    </source>
</evidence>
<dbReference type="Pfam" id="PF17904">
    <property type="entry name" value="KH_9"/>
    <property type="match status" value="1"/>
</dbReference>
<dbReference type="GO" id="GO:0045182">
    <property type="term" value="F:translation regulator activity"/>
    <property type="evidence" value="ECO:0007669"/>
    <property type="project" value="TreeGrafter"/>
</dbReference>
<reference evidence="4" key="3">
    <citation type="journal article" date="2019" name="G3 (Bethesda)">
        <title>Hybrid Assembly of the Genome of the Entomopathogenic Nematode Steinernema carpocapsae Identifies the X-Chromosome.</title>
        <authorList>
            <person name="Serra L."/>
            <person name="Macchietto M."/>
            <person name="Macias-Munoz A."/>
            <person name="McGill C.J."/>
            <person name="Rodriguez I.M."/>
            <person name="Rodriguez B."/>
            <person name="Murad R."/>
            <person name="Mortazavi A."/>
        </authorList>
    </citation>
    <scope>NUCLEOTIDE SEQUENCE</scope>
    <source>
        <strain evidence="4">ALL</strain>
    </source>
</reference>
<dbReference type="InterPro" id="IPR040148">
    <property type="entry name" value="FMR1"/>
</dbReference>
<dbReference type="GO" id="GO:0051028">
    <property type="term" value="P:mRNA transport"/>
    <property type="evidence" value="ECO:0007669"/>
    <property type="project" value="TreeGrafter"/>
</dbReference>
<dbReference type="SMART" id="SM00322">
    <property type="entry name" value="KH"/>
    <property type="match status" value="2"/>
</dbReference>
<dbReference type="OrthoDB" id="424249at2759"/>
<feature type="domain" description="K Homology" evidence="3">
    <location>
        <begin position="212"/>
        <end position="282"/>
    </location>
</feature>
<dbReference type="InterPro" id="IPR004087">
    <property type="entry name" value="KH_dom"/>
</dbReference>
<dbReference type="GO" id="GO:0003730">
    <property type="term" value="F:mRNA 3'-UTR binding"/>
    <property type="evidence" value="ECO:0007669"/>
    <property type="project" value="TreeGrafter"/>
</dbReference>
<dbReference type="GO" id="GO:0010494">
    <property type="term" value="C:cytoplasmic stress granule"/>
    <property type="evidence" value="ECO:0007669"/>
    <property type="project" value="TreeGrafter"/>
</dbReference>
<comment type="caution">
    <text evidence="4">The sequence shown here is derived from an EMBL/GenBank/DDBJ whole genome shotgun (WGS) entry which is preliminary data.</text>
</comment>
<dbReference type="CDD" id="cd22425">
    <property type="entry name" value="KH_I_FMR1_FXR_rpt1"/>
    <property type="match status" value="1"/>
</dbReference>
<organism evidence="4">
    <name type="scientific">Steinernema carpocapsae</name>
    <name type="common">Entomopathogenic nematode</name>
    <dbReference type="NCBI Taxonomy" id="34508"/>
    <lineage>
        <taxon>Eukaryota</taxon>
        <taxon>Metazoa</taxon>
        <taxon>Ecdysozoa</taxon>
        <taxon>Nematoda</taxon>
        <taxon>Chromadorea</taxon>
        <taxon>Rhabditida</taxon>
        <taxon>Tylenchina</taxon>
        <taxon>Panagrolaimomorpha</taxon>
        <taxon>Strongyloidoidea</taxon>
        <taxon>Steinernematidae</taxon>
        <taxon>Steinernema</taxon>
    </lineage>
</organism>
<accession>A0A4U5NDR7</accession>
<dbReference type="PROSITE" id="PS50084">
    <property type="entry name" value="KH_TYPE_1"/>
    <property type="match status" value="2"/>
</dbReference>
<evidence type="ECO:0000259" key="3">
    <source>
        <dbReference type="SMART" id="SM00322"/>
    </source>
</evidence>
<dbReference type="InterPro" id="IPR036612">
    <property type="entry name" value="KH_dom_type_1_sf"/>
</dbReference>
<dbReference type="PANTHER" id="PTHR10603">
    <property type="entry name" value="FRAGILE X MENTAL RETARDATION SYNDROME-RELATED PROTEIN"/>
    <property type="match status" value="1"/>
</dbReference>
<name>A0A4U5NDR7_STECR</name>
<evidence type="ECO:0000256" key="1">
    <source>
        <dbReference type="PROSITE-ProRule" id="PRU00117"/>
    </source>
</evidence>
<reference evidence="4" key="2">
    <citation type="journal article" date="2015" name="Genome Biol.">
        <title>Comparative genomics of Steinernema reveals deeply conserved gene regulatory networks.</title>
        <authorList>
            <person name="Dillman A.R."/>
            <person name="Macchietto M."/>
            <person name="Porter C.F."/>
            <person name="Rogers A."/>
            <person name="Williams B."/>
            <person name="Antoshechkin I."/>
            <person name="Lee M.M."/>
            <person name="Goodwin Z."/>
            <person name="Lu X."/>
            <person name="Lewis E.E."/>
            <person name="Goodrich-Blair H."/>
            <person name="Stock S.P."/>
            <person name="Adams B.J."/>
            <person name="Sternberg P.W."/>
            <person name="Mortazavi A."/>
        </authorList>
    </citation>
    <scope>NUCLEOTIDE SEQUENCE [LARGE SCALE GENOMIC DNA]</scope>
    <source>
        <strain evidence="4">ALL</strain>
    </source>
</reference>
<dbReference type="GO" id="GO:0099577">
    <property type="term" value="P:regulation of translation at presynapse, modulating synaptic transmission"/>
    <property type="evidence" value="ECO:0007669"/>
    <property type="project" value="TreeGrafter"/>
</dbReference>
<feature type="domain" description="K Homology" evidence="3">
    <location>
        <begin position="283"/>
        <end position="353"/>
    </location>
</feature>
<feature type="compositionally biased region" description="Basic residues" evidence="2">
    <location>
        <begin position="416"/>
        <end position="429"/>
    </location>
</feature>
<dbReference type="SUPFAM" id="SSF54791">
    <property type="entry name" value="Eukaryotic type KH-domain (KH-domain type I)"/>
    <property type="match status" value="2"/>
</dbReference>
<dbReference type="Gene3D" id="3.30.1370.10">
    <property type="entry name" value="K Homology domain, type 1"/>
    <property type="match status" value="2"/>
</dbReference>
<sequence length="484" mass="53725">MEIEVKHGNAYLKAFFKSIANDVVSVEYENGQNCSKSTQVPLSDCRVPPTQKLLKPLAPSDCVETFAKLKDEEVYGWRKATVREIKGDFAVVEFDSKESDIVACEKCRPVTTHSNQIHKEMVKQVRVLVPDDLKKYFTRPNSYNDYAESITNIGVDYDAQAAELVITSFSQQHIKRAQILKDMYFADSRSKMQLIQRREDAARQLESSGTSDSIVVQFTVDSKLMGLAIGTQGANINEARKIEDVVDIQIDESENSPSVFKVFAKNHQAAEKARAMLEYAIESVAVPQMYVPKMIGKAGKTIQEVVDKSGVVRVQIEESDTSVDEADRVVNFVFTGTTEAISNAVFMINFHVKHLKEMDDMKFQVDDISRRLYSSRISPGPNGAGFHSNYSNGDRRQFSVGRSEERRGGAPEGKKSTRGKLNRGGKARGGRREEESDSDSNKETAAPPASTAENGRSEQPHPRGSGRGRNRPRPARGAASTVAQ</sequence>
<dbReference type="EMBL" id="AZBU02000004">
    <property type="protein sequence ID" value="TKR81127.1"/>
    <property type="molecule type" value="Genomic_DNA"/>
</dbReference>
<dbReference type="GO" id="GO:0048170">
    <property type="term" value="P:positive regulation of long-term neuronal synaptic plasticity"/>
    <property type="evidence" value="ECO:0007669"/>
    <property type="project" value="TreeGrafter"/>
</dbReference>
<protein>
    <recommendedName>
        <fullName evidence="3">K Homology domain-containing protein</fullName>
    </recommendedName>
</protein>
<dbReference type="GO" id="GO:0045727">
    <property type="term" value="P:positive regulation of translation"/>
    <property type="evidence" value="ECO:0007669"/>
    <property type="project" value="TreeGrafter"/>
</dbReference>
<feature type="compositionally biased region" description="Basic residues" evidence="2">
    <location>
        <begin position="464"/>
        <end position="474"/>
    </location>
</feature>
<dbReference type="InterPro" id="IPR040472">
    <property type="entry name" value="FMRP_KH0"/>
</dbReference>
<gene>
    <name evidence="4" type="ORF">L596_015059</name>
</gene>
<dbReference type="PANTHER" id="PTHR10603:SF7">
    <property type="entry name" value="FRAGILE X MESSENGER RIBONUCLEOPROTEIN 1 HOMOLOG"/>
    <property type="match status" value="1"/>
</dbReference>
<dbReference type="GO" id="GO:0043005">
    <property type="term" value="C:neuron projection"/>
    <property type="evidence" value="ECO:0007669"/>
    <property type="project" value="TreeGrafter"/>
</dbReference>
<feature type="compositionally biased region" description="Basic and acidic residues" evidence="2">
    <location>
        <begin position="430"/>
        <end position="442"/>
    </location>
</feature>
<dbReference type="STRING" id="34508.A0A4U5NDR7"/>
<feature type="region of interest" description="Disordered" evidence="2">
    <location>
        <begin position="374"/>
        <end position="484"/>
    </location>
</feature>
<dbReference type="GO" id="GO:0043488">
    <property type="term" value="P:regulation of mRNA stability"/>
    <property type="evidence" value="ECO:0007669"/>
    <property type="project" value="TreeGrafter"/>
</dbReference>
<evidence type="ECO:0000313" key="4">
    <source>
        <dbReference type="EMBL" id="TKR81127.1"/>
    </source>
</evidence>